<dbReference type="CDD" id="cd00408">
    <property type="entry name" value="DHDPS-like"/>
    <property type="match status" value="1"/>
</dbReference>
<dbReference type="SUPFAM" id="SSF51569">
    <property type="entry name" value="Aldolase"/>
    <property type="match status" value="1"/>
</dbReference>
<feature type="active site" description="Proton donor/acceptor" evidence="4">
    <location>
        <position position="141"/>
    </location>
</feature>
<dbReference type="STRING" id="320787.CA2015_0287"/>
<dbReference type="PRINTS" id="PR00146">
    <property type="entry name" value="DHPICSNTHASE"/>
</dbReference>
<evidence type="ECO:0000313" key="6">
    <source>
        <dbReference type="EMBL" id="AKP49767.1"/>
    </source>
</evidence>
<evidence type="ECO:0000313" key="7">
    <source>
        <dbReference type="Proteomes" id="UP000036520"/>
    </source>
</evidence>
<accession>A0A0H4PND6</accession>
<protein>
    <submittedName>
        <fullName evidence="6">Dihydrodipicolinate synthase</fullName>
    </submittedName>
</protein>
<name>A0A0H4PND6_9BACT</name>
<dbReference type="InterPro" id="IPR002220">
    <property type="entry name" value="DapA-like"/>
</dbReference>
<dbReference type="PANTHER" id="PTHR42849:SF1">
    <property type="entry name" value="N-ACETYLNEURAMINATE LYASE"/>
    <property type="match status" value="1"/>
</dbReference>
<dbReference type="AlphaFoldDB" id="A0A0H4PND6"/>
<reference evidence="6 7" key="1">
    <citation type="submission" date="2015-07" db="EMBL/GenBank/DDBJ databases">
        <authorList>
            <person name="Kim K.M."/>
        </authorList>
    </citation>
    <scope>NUCLEOTIDE SEQUENCE [LARGE SCALE GENOMIC DNA]</scope>
    <source>
        <strain evidence="6 7">KCTC 12363</strain>
    </source>
</reference>
<dbReference type="PIRSF" id="PIRSF001365">
    <property type="entry name" value="DHDPS"/>
    <property type="match status" value="1"/>
</dbReference>
<gene>
    <name evidence="6" type="ORF">CA2015_0287</name>
</gene>
<feature type="active site" description="Schiff-base intermediate with substrate" evidence="4">
    <location>
        <position position="169"/>
    </location>
</feature>
<dbReference type="GO" id="GO:0019262">
    <property type="term" value="P:N-acetylneuraminate catabolic process"/>
    <property type="evidence" value="ECO:0007669"/>
    <property type="project" value="TreeGrafter"/>
</dbReference>
<dbReference type="GO" id="GO:0005829">
    <property type="term" value="C:cytosol"/>
    <property type="evidence" value="ECO:0007669"/>
    <property type="project" value="TreeGrafter"/>
</dbReference>
<dbReference type="InterPro" id="IPR013785">
    <property type="entry name" value="Aldolase_TIM"/>
</dbReference>
<evidence type="ECO:0000256" key="1">
    <source>
        <dbReference type="ARBA" id="ARBA00023239"/>
    </source>
</evidence>
<dbReference type="RefSeq" id="WP_048640274.1">
    <property type="nucleotide sequence ID" value="NZ_CAXBGM010000062.1"/>
</dbReference>
<evidence type="ECO:0000256" key="3">
    <source>
        <dbReference type="PIRNR" id="PIRNR001365"/>
    </source>
</evidence>
<dbReference type="Pfam" id="PF00701">
    <property type="entry name" value="DHDPS"/>
    <property type="match status" value="1"/>
</dbReference>
<dbReference type="SMART" id="SM01130">
    <property type="entry name" value="DHDPS"/>
    <property type="match status" value="1"/>
</dbReference>
<keyword evidence="1 3" id="KW-0456">Lyase</keyword>
<dbReference type="Gene3D" id="3.20.20.70">
    <property type="entry name" value="Aldolase class I"/>
    <property type="match status" value="1"/>
</dbReference>
<dbReference type="GO" id="GO:0008747">
    <property type="term" value="F:N-acetylneuraminate lyase activity"/>
    <property type="evidence" value="ECO:0007669"/>
    <property type="project" value="TreeGrafter"/>
</dbReference>
<evidence type="ECO:0000256" key="2">
    <source>
        <dbReference type="ARBA" id="ARBA00023270"/>
    </source>
</evidence>
<evidence type="ECO:0000256" key="4">
    <source>
        <dbReference type="PIRSR" id="PIRSR001365-1"/>
    </source>
</evidence>
<keyword evidence="2" id="KW-0704">Schiff base</keyword>
<dbReference type="OrthoDB" id="9782828at2"/>
<keyword evidence="7" id="KW-1185">Reference proteome</keyword>
<comment type="similarity">
    <text evidence="3">Belongs to the DapA family.</text>
</comment>
<dbReference type="KEGG" id="camu:CA2015_0287"/>
<dbReference type="InterPro" id="IPR020625">
    <property type="entry name" value="Schiff_base-form_aldolases_AS"/>
</dbReference>
<dbReference type="EMBL" id="CP012040">
    <property type="protein sequence ID" value="AKP49767.1"/>
    <property type="molecule type" value="Genomic_DNA"/>
</dbReference>
<organism evidence="6 7">
    <name type="scientific">Cyclobacterium amurskyense</name>
    <dbReference type="NCBI Taxonomy" id="320787"/>
    <lineage>
        <taxon>Bacteria</taxon>
        <taxon>Pseudomonadati</taxon>
        <taxon>Bacteroidota</taxon>
        <taxon>Cytophagia</taxon>
        <taxon>Cytophagales</taxon>
        <taxon>Cyclobacteriaceae</taxon>
        <taxon>Cyclobacterium</taxon>
    </lineage>
</organism>
<dbReference type="PANTHER" id="PTHR42849">
    <property type="entry name" value="N-ACETYLNEURAMINATE LYASE"/>
    <property type="match status" value="1"/>
</dbReference>
<dbReference type="PROSITE" id="PS00666">
    <property type="entry name" value="DHDPS_2"/>
    <property type="match status" value="1"/>
</dbReference>
<feature type="binding site" evidence="5">
    <location>
        <position position="213"/>
    </location>
    <ligand>
        <name>pyruvate</name>
        <dbReference type="ChEBI" id="CHEBI:15361"/>
    </ligand>
</feature>
<sequence length="310" mass="33659">MHRDLKKEPLRGVIPPMATLLLDDNQLDKEGTAQLIEHLIAGGVHGIFILGTTGECTNISYQLRRELITLSCEKVNGRVPVLVGITDTSLEESLALSRLSKEAGAAAVVAAPPYYYGLGESELITYFNKLADALPLPLYLYNMPSHTKTMMTQKAVLELSKHPNVYGLKDSSGQAVFFNAMIYAFRNRPDFTLLVGPEEMMASTVLMGGNGGVSGGANVFPKLFVDLYNAADKGDLKEVARLQEMVMELADEIYAMGSYGSSFLKGLKASMSIIGIGSGYLATPLSAFDKDQIEVIKKKLTGLAAYKQYI</sequence>
<proteinExistence type="inferred from homology"/>
<feature type="binding site" evidence="5">
    <location>
        <position position="53"/>
    </location>
    <ligand>
        <name>pyruvate</name>
        <dbReference type="ChEBI" id="CHEBI:15361"/>
    </ligand>
</feature>
<evidence type="ECO:0000256" key="5">
    <source>
        <dbReference type="PIRSR" id="PIRSR001365-2"/>
    </source>
</evidence>
<dbReference type="Proteomes" id="UP000036520">
    <property type="component" value="Chromosome"/>
</dbReference>
<dbReference type="PATRIC" id="fig|320787.5.peg.315"/>